<reference evidence="7 8" key="3">
    <citation type="journal article" date="2011" name="J. Bacteriol.">
        <title>Genome sequences of Mycoplasma alligatoris A21JP2T and Mycoplasma crocodyli MP145T.</title>
        <authorList>
            <person name="Brown D.R."/>
            <person name="Farmerie W.G."/>
            <person name="May M."/>
            <person name="Benders G.A."/>
            <person name="Durkin A.S."/>
            <person name="Hlavinka K."/>
            <person name="Hostetler J."/>
            <person name="Jackson J."/>
            <person name="Johnson J."/>
            <person name="Miller R.H."/>
            <person name="Paralanov V."/>
            <person name="Radune D."/>
            <person name="Szczypinski B."/>
            <person name="Glass J.I."/>
        </authorList>
    </citation>
    <scope>NUCLEOTIDE SEQUENCE [LARGE SCALE GENOMIC DNA]</scope>
    <source>
        <strain evidence="8">ATCC 51981 / MP145</strain>
    </source>
</reference>
<dbReference type="Gene3D" id="3.10.290.10">
    <property type="entry name" value="RNA-binding S4 domain"/>
    <property type="match status" value="1"/>
</dbReference>
<evidence type="ECO:0000313" key="8">
    <source>
        <dbReference type="Proteomes" id="UP000001845"/>
    </source>
</evidence>
<dbReference type="GO" id="GO:0006364">
    <property type="term" value="P:rRNA processing"/>
    <property type="evidence" value="ECO:0007669"/>
    <property type="project" value="UniProtKB-ARBA"/>
</dbReference>
<evidence type="ECO:0000313" key="7">
    <source>
        <dbReference type="EMBL" id="ADE19703.1"/>
    </source>
</evidence>
<gene>
    <name evidence="7" type="primary">rsuA</name>
    <name evidence="7" type="ordered locus">MCRO_0613</name>
</gene>
<dbReference type="GO" id="GO:0009982">
    <property type="term" value="F:pseudouridine synthase activity"/>
    <property type="evidence" value="ECO:0007669"/>
    <property type="project" value="InterPro"/>
</dbReference>
<dbReference type="EMBL" id="CP001991">
    <property type="protein sequence ID" value="ADE19703.1"/>
    <property type="molecule type" value="Genomic_DNA"/>
</dbReference>
<dbReference type="RefSeq" id="WP_013054479.1">
    <property type="nucleotide sequence ID" value="NC_014014.1"/>
</dbReference>
<evidence type="ECO:0000259" key="6">
    <source>
        <dbReference type="Pfam" id="PF00849"/>
    </source>
</evidence>
<dbReference type="InterPro" id="IPR018496">
    <property type="entry name" value="PsdUridine_synth_RsuA/RluB_CS"/>
</dbReference>
<dbReference type="STRING" id="512564.MCRO_0613"/>
<evidence type="ECO:0000256" key="2">
    <source>
        <dbReference type="ARBA" id="ARBA00022884"/>
    </source>
</evidence>
<accession>D5E631</accession>
<dbReference type="eggNOG" id="COG1187">
    <property type="taxonomic scope" value="Bacteria"/>
</dbReference>
<proteinExistence type="inferred from homology"/>
<dbReference type="InterPro" id="IPR020094">
    <property type="entry name" value="TruA/RsuA/RluB/E/F_N"/>
</dbReference>
<dbReference type="InterPro" id="IPR036986">
    <property type="entry name" value="S4_RNA-bd_sf"/>
</dbReference>
<sequence length="228" mass="26874">MRIEKWLSDVTDYTRSEIKNLLKNNRVYINGRLYDETIKYNEFNSLRIDGIDYATDKYVYIMLNKPQGYITSNKDELYPSVFNLIDVPRKNLIAYGRLDVDTEGLLVLSDNHKLCHELLAPKKHVFKKYLVQVDKQLEPNLIDIFKQGFSIGEDKNTLPSKLEIIDNFTCYLTISEGKFHQVKRMFKTNGYNVIFLKRVSFKNIILDEKLKPSQWRFLSSDEINDLIN</sequence>
<dbReference type="PROSITE" id="PS01149">
    <property type="entry name" value="PSI_RSU"/>
    <property type="match status" value="1"/>
</dbReference>
<dbReference type="SUPFAM" id="SSF55120">
    <property type="entry name" value="Pseudouridine synthase"/>
    <property type="match status" value="1"/>
</dbReference>
<dbReference type="GO" id="GO:0140098">
    <property type="term" value="F:catalytic activity, acting on RNA"/>
    <property type="evidence" value="ECO:0007669"/>
    <property type="project" value="UniProtKB-ARBA"/>
</dbReference>
<organism evidence="7 8">
    <name type="scientific">Mycoplasma crocodyli (strain ATCC 51981 / MP145)</name>
    <dbReference type="NCBI Taxonomy" id="512564"/>
    <lineage>
        <taxon>Bacteria</taxon>
        <taxon>Bacillati</taxon>
        <taxon>Mycoplasmatota</taxon>
        <taxon>Mollicutes</taxon>
        <taxon>Mycoplasmataceae</taxon>
        <taxon>Mycoplasma</taxon>
    </lineage>
</organism>
<feature type="domain" description="Pseudouridine synthase RsuA/RluA-like" evidence="6">
    <location>
        <begin position="60"/>
        <end position="187"/>
    </location>
</feature>
<dbReference type="EC" id="5.4.99.-" evidence="5"/>
<reference evidence="8" key="1">
    <citation type="submission" date="2010-03" db="EMBL/GenBank/DDBJ databases">
        <title>The complete genome of Mycoplasma crocodyli MP145.</title>
        <authorList>
            <person name="Glass J.I."/>
            <person name="Durkin A.S."/>
            <person name="Hostetler J."/>
            <person name="Jackson J."/>
            <person name="Johnson J."/>
            <person name="May M.A."/>
            <person name="Paralanov V."/>
            <person name="Radune D."/>
            <person name="Szczypinski B."/>
            <person name="Brown D.R."/>
        </authorList>
    </citation>
    <scope>NUCLEOTIDE SEQUENCE [LARGE SCALE GENOMIC DNA]</scope>
    <source>
        <strain evidence="8">ATCC 51981 / MP145</strain>
    </source>
</reference>
<comment type="similarity">
    <text evidence="1 5">Belongs to the pseudouridine synthase RsuA family.</text>
</comment>
<dbReference type="HOGENOM" id="CLU_024979_1_2_14"/>
<dbReference type="InterPro" id="IPR006145">
    <property type="entry name" value="PsdUridine_synth_RsuA/RluA"/>
</dbReference>
<dbReference type="NCBIfam" id="TIGR00093">
    <property type="entry name" value="pseudouridine synthase"/>
    <property type="match status" value="1"/>
</dbReference>
<dbReference type="SUPFAM" id="SSF55174">
    <property type="entry name" value="Alpha-L RNA-binding motif"/>
    <property type="match status" value="1"/>
</dbReference>
<reference key="2">
    <citation type="submission" date="2010-03" db="EMBL/GenBank/DDBJ databases">
        <authorList>
            <person name="Ma Z."/>
            <person name="Wang X."/>
            <person name="Liu H."/>
        </authorList>
    </citation>
    <scope>NUCLEOTIDE SEQUENCE</scope>
    <source>
        <strain>MP145</strain>
    </source>
</reference>
<evidence type="ECO:0000256" key="4">
    <source>
        <dbReference type="PROSITE-ProRule" id="PRU00182"/>
    </source>
</evidence>
<dbReference type="Gene3D" id="3.30.70.1560">
    <property type="entry name" value="Alpha-L RNA-binding motif"/>
    <property type="match status" value="1"/>
</dbReference>
<dbReference type="GO" id="GO:0003723">
    <property type="term" value="F:RNA binding"/>
    <property type="evidence" value="ECO:0007669"/>
    <property type="project" value="UniProtKB-KW"/>
</dbReference>
<keyword evidence="2 4" id="KW-0694">RNA-binding</keyword>
<protein>
    <recommendedName>
        <fullName evidence="5">Pseudouridine synthase</fullName>
        <ecNumber evidence="5">5.4.99.-</ecNumber>
    </recommendedName>
</protein>
<dbReference type="KEGG" id="mcd:MCRO_0613"/>
<dbReference type="PANTHER" id="PTHR47683:SF4">
    <property type="entry name" value="PSEUDOURIDINE SYNTHASE"/>
    <property type="match status" value="1"/>
</dbReference>
<name>D5E631_MYCCM</name>
<dbReference type="Proteomes" id="UP000001845">
    <property type="component" value="Chromosome"/>
</dbReference>
<dbReference type="InterPro" id="IPR050343">
    <property type="entry name" value="RsuA_PseudoU_synthase"/>
</dbReference>
<evidence type="ECO:0000256" key="3">
    <source>
        <dbReference type="ARBA" id="ARBA00023235"/>
    </source>
</evidence>
<keyword evidence="8" id="KW-1185">Reference proteome</keyword>
<dbReference type="AlphaFoldDB" id="D5E631"/>
<keyword evidence="3 5" id="KW-0413">Isomerase</keyword>
<dbReference type="InterPro" id="IPR042092">
    <property type="entry name" value="PsdUridine_s_RsuA/RluB/E/F_cat"/>
</dbReference>
<dbReference type="InterPro" id="IPR000748">
    <property type="entry name" value="PsdUridine_synth_RsuA/RluB/E/F"/>
</dbReference>
<dbReference type="PROSITE" id="PS50889">
    <property type="entry name" value="S4"/>
    <property type="match status" value="1"/>
</dbReference>
<dbReference type="Pfam" id="PF00849">
    <property type="entry name" value="PseudoU_synth_2"/>
    <property type="match status" value="1"/>
</dbReference>
<dbReference type="PANTHER" id="PTHR47683">
    <property type="entry name" value="PSEUDOURIDINE SYNTHASE FAMILY PROTEIN-RELATED"/>
    <property type="match status" value="1"/>
</dbReference>
<dbReference type="InterPro" id="IPR020103">
    <property type="entry name" value="PsdUridine_synth_cat_dom_sf"/>
</dbReference>
<dbReference type="OrthoDB" id="9807213at2"/>
<evidence type="ECO:0000256" key="1">
    <source>
        <dbReference type="ARBA" id="ARBA00008348"/>
    </source>
</evidence>
<dbReference type="Gene3D" id="3.30.70.580">
    <property type="entry name" value="Pseudouridine synthase I, catalytic domain, N-terminal subdomain"/>
    <property type="match status" value="1"/>
</dbReference>
<dbReference type="CDD" id="cd02553">
    <property type="entry name" value="PseudoU_synth_RsuA"/>
    <property type="match status" value="1"/>
</dbReference>
<evidence type="ECO:0000256" key="5">
    <source>
        <dbReference type="RuleBase" id="RU003887"/>
    </source>
</evidence>
<dbReference type="GO" id="GO:0001522">
    <property type="term" value="P:pseudouridine synthesis"/>
    <property type="evidence" value="ECO:0007669"/>
    <property type="project" value="InterPro"/>
</dbReference>